<dbReference type="InterPro" id="IPR050411">
    <property type="entry name" value="AlphaKG_dependent_hydroxylases"/>
</dbReference>
<comment type="similarity">
    <text evidence="4">Belongs to the gamma-BBH/TMLD family.</text>
</comment>
<dbReference type="EC" id="1.14.11.8" evidence="5"/>
<dbReference type="NCBIfam" id="TIGR02410">
    <property type="entry name" value="carnitine_TMLD"/>
    <property type="match status" value="1"/>
</dbReference>
<name>A0A7R7VFH0_ASPCH</name>
<keyword evidence="7" id="KW-0124">Carnitine biosynthesis</keyword>
<evidence type="ECO:0000256" key="13">
    <source>
        <dbReference type="ARBA" id="ARBA00032283"/>
    </source>
</evidence>
<organism evidence="20 21">
    <name type="scientific">Aspergillus chevalieri</name>
    <name type="common">Eurotium chevalieri</name>
    <dbReference type="NCBI Taxonomy" id="182096"/>
    <lineage>
        <taxon>Eukaryota</taxon>
        <taxon>Fungi</taxon>
        <taxon>Dikarya</taxon>
        <taxon>Ascomycota</taxon>
        <taxon>Pezizomycotina</taxon>
        <taxon>Eurotiomycetes</taxon>
        <taxon>Eurotiomycetidae</taxon>
        <taxon>Eurotiales</taxon>
        <taxon>Aspergillaceae</taxon>
        <taxon>Aspergillus</taxon>
        <taxon>Aspergillus subgen. Aspergillus</taxon>
    </lineage>
</organism>
<evidence type="ECO:0000256" key="1">
    <source>
        <dbReference type="ARBA" id="ARBA00001954"/>
    </source>
</evidence>
<evidence type="ECO:0000256" key="16">
    <source>
        <dbReference type="ARBA" id="ARBA00071191"/>
    </source>
</evidence>
<evidence type="ECO:0000256" key="8">
    <source>
        <dbReference type="ARBA" id="ARBA00022964"/>
    </source>
</evidence>
<dbReference type="PANTHER" id="PTHR10696:SF51">
    <property type="entry name" value="TRIMETHYLLYSINE DIOXYGENASE, MITOCHONDRIAL"/>
    <property type="match status" value="1"/>
</dbReference>
<dbReference type="FunFam" id="3.30.2020.30:FF:000002">
    <property type="entry name" value="Putative gamma-butyrobetaine dioxygenase"/>
    <property type="match status" value="1"/>
</dbReference>
<evidence type="ECO:0000256" key="14">
    <source>
        <dbReference type="ARBA" id="ARBA00046008"/>
    </source>
</evidence>
<dbReference type="InterPro" id="IPR003819">
    <property type="entry name" value="TauD/TfdA-like"/>
</dbReference>
<dbReference type="GO" id="GO:0045329">
    <property type="term" value="P:carnitine biosynthetic process"/>
    <property type="evidence" value="ECO:0007669"/>
    <property type="project" value="UniProtKB-UniPathway"/>
</dbReference>
<evidence type="ECO:0000256" key="2">
    <source>
        <dbReference type="ARBA" id="ARBA00001961"/>
    </source>
</evidence>
<dbReference type="GeneID" id="66978043"/>
<dbReference type="PANTHER" id="PTHR10696">
    <property type="entry name" value="GAMMA-BUTYROBETAINE HYDROXYLASE-RELATED"/>
    <property type="match status" value="1"/>
</dbReference>
<evidence type="ECO:0000256" key="5">
    <source>
        <dbReference type="ARBA" id="ARBA00012267"/>
    </source>
</evidence>
<evidence type="ECO:0000256" key="3">
    <source>
        <dbReference type="ARBA" id="ARBA00005022"/>
    </source>
</evidence>
<evidence type="ECO:0000256" key="12">
    <source>
        <dbReference type="ARBA" id="ARBA00031778"/>
    </source>
</evidence>
<evidence type="ECO:0000256" key="9">
    <source>
        <dbReference type="ARBA" id="ARBA00023002"/>
    </source>
</evidence>
<evidence type="ECO:0000259" key="18">
    <source>
        <dbReference type="Pfam" id="PF02668"/>
    </source>
</evidence>
<comment type="catalytic activity">
    <reaction evidence="15">
        <text>N(6),N(6),N(6)-trimethyl-L-lysine + 2-oxoglutarate + O2 = (3S)-3-hydroxy-N(6),N(6),N(6)-trimethyl-L-lysine + succinate + CO2</text>
        <dbReference type="Rhea" id="RHEA:14181"/>
        <dbReference type="ChEBI" id="CHEBI:15379"/>
        <dbReference type="ChEBI" id="CHEBI:16526"/>
        <dbReference type="ChEBI" id="CHEBI:16810"/>
        <dbReference type="ChEBI" id="CHEBI:30031"/>
        <dbReference type="ChEBI" id="CHEBI:58100"/>
        <dbReference type="ChEBI" id="CHEBI:141499"/>
        <dbReference type="EC" id="1.14.11.8"/>
    </reaction>
</comment>
<dbReference type="GO" id="GO:0005739">
    <property type="term" value="C:mitochondrion"/>
    <property type="evidence" value="ECO:0007669"/>
    <property type="project" value="TreeGrafter"/>
</dbReference>
<evidence type="ECO:0000256" key="15">
    <source>
        <dbReference type="ARBA" id="ARBA00049334"/>
    </source>
</evidence>
<keyword evidence="8" id="KW-0223">Dioxygenase</keyword>
<dbReference type="InterPro" id="IPR038492">
    <property type="entry name" value="GBBH-like_N_sf"/>
</dbReference>
<feature type="domain" description="TauD/TfdA-like" evidence="18">
    <location>
        <begin position="227"/>
        <end position="464"/>
    </location>
</feature>
<gene>
    <name evidence="20" type="ORF">ACHE_11086S</name>
</gene>
<dbReference type="Proteomes" id="UP000637239">
    <property type="component" value="Chromosome 1"/>
</dbReference>
<evidence type="ECO:0000256" key="10">
    <source>
        <dbReference type="ARBA" id="ARBA00023004"/>
    </source>
</evidence>
<keyword evidence="21" id="KW-1185">Reference proteome</keyword>
<feature type="compositionally biased region" description="Polar residues" evidence="17">
    <location>
        <begin position="1"/>
        <end position="23"/>
    </location>
</feature>
<dbReference type="InterPro" id="IPR010376">
    <property type="entry name" value="GBBH-like_N"/>
</dbReference>
<sequence>MSMPRLSSSRVLTGPWKNTSASFTPKHINLRTNYRNPSTALRPSPQQQQRQHQQLQFIRRFSSPAQPAAEGPHDTVAEKQEMVVETKNDPSAIRTENIPPKVKKFLGYIEMEFTVKGRPALTFYGEFWLRDNCQCPKCIHPDTRQRSVDTFKIPQDVNANKIRYENRAVLVDWSDGHTGVYPTFWLLAHQNKSPKRPYPSKAGPSFRRFKKFHPTDPNSHYPTVTHEKVMTDNTAVRDWLEKIYDWGFCFVEGVPVEPEATQKLIERIAFVRHTHYGGFWDFTADLSFKDTAYTTEFLGAHTDNTYFTDPARLQLFHLLSHIDGQGGESLLVDGFRAAQLLKLENPQNSKALHKYRQPFHSSGNEDTCIQPVIQYPVFVTHPTFKQQLYQIRWNNYDRAAKVDWSSKEQEEWYTAARHFNEIIHRKDLEIWTQLQPGTALIFDNWRMLHGRSEFTGKRRMCGGYVNNDDFLSRYRLLKFGREAVLRNLGNTYNSASNPNMFF</sequence>
<comment type="cofactor">
    <cofactor evidence="1">
        <name>Fe(2+)</name>
        <dbReference type="ChEBI" id="CHEBI:29033"/>
    </cofactor>
</comment>
<evidence type="ECO:0000313" key="20">
    <source>
        <dbReference type="EMBL" id="BCR83684.1"/>
    </source>
</evidence>
<reference evidence="20" key="2">
    <citation type="submission" date="2021-02" db="EMBL/GenBank/DDBJ databases">
        <title>Aspergillus chevalieri M1 genome sequence.</title>
        <authorList>
            <person name="Kadooka C."/>
            <person name="Mori K."/>
            <person name="Futagami T."/>
        </authorList>
    </citation>
    <scope>NUCLEOTIDE SEQUENCE</scope>
    <source>
        <strain evidence="20">M1</strain>
    </source>
</reference>
<evidence type="ECO:0000259" key="19">
    <source>
        <dbReference type="Pfam" id="PF06155"/>
    </source>
</evidence>
<dbReference type="UniPathway" id="UPA00118"/>
<proteinExistence type="inferred from homology"/>
<evidence type="ECO:0000256" key="17">
    <source>
        <dbReference type="SAM" id="MobiDB-lite"/>
    </source>
</evidence>
<dbReference type="Pfam" id="PF02668">
    <property type="entry name" value="TauD"/>
    <property type="match status" value="1"/>
</dbReference>
<keyword evidence="10" id="KW-0408">Iron</keyword>
<comment type="function">
    <text evidence="14">Converts trimethyllysine (TML) into hydroxytrimethyllysine (HTML).</text>
</comment>
<dbReference type="InterPro" id="IPR042098">
    <property type="entry name" value="TauD-like_sf"/>
</dbReference>
<evidence type="ECO:0000256" key="6">
    <source>
        <dbReference type="ARBA" id="ARBA00022723"/>
    </source>
</evidence>
<comment type="cofactor">
    <cofactor evidence="2">
        <name>L-ascorbate</name>
        <dbReference type="ChEBI" id="CHEBI:38290"/>
    </cofactor>
</comment>
<dbReference type="EMBL" id="AP024416">
    <property type="protein sequence ID" value="BCR83684.1"/>
    <property type="molecule type" value="Genomic_DNA"/>
</dbReference>
<reference evidence="20" key="1">
    <citation type="submission" date="2021-01" db="EMBL/GenBank/DDBJ databases">
        <authorList>
            <consortium name="Aspergillus chevalieri M1 genome sequencing consortium"/>
            <person name="Kazuki M."/>
            <person name="Futagami T."/>
        </authorList>
    </citation>
    <scope>NUCLEOTIDE SEQUENCE</scope>
    <source>
        <strain evidence="20">M1</strain>
    </source>
</reference>
<keyword evidence="9" id="KW-0560">Oxidoreductase</keyword>
<dbReference type="KEGG" id="ache:ACHE_11086S"/>
<dbReference type="FunFam" id="3.60.130.10:FF:000001">
    <property type="entry name" value="Trimethyllysine dioxygenase, mitochondrial"/>
    <property type="match status" value="1"/>
</dbReference>
<dbReference type="SUPFAM" id="SSF51197">
    <property type="entry name" value="Clavaminate synthase-like"/>
    <property type="match status" value="1"/>
</dbReference>
<evidence type="ECO:0000313" key="21">
    <source>
        <dbReference type="Proteomes" id="UP000637239"/>
    </source>
</evidence>
<dbReference type="Pfam" id="PF06155">
    <property type="entry name" value="GBBH-like_N"/>
    <property type="match status" value="1"/>
</dbReference>
<protein>
    <recommendedName>
        <fullName evidence="16">Trimethyllysine dioxygenase</fullName>
        <ecNumber evidence="5">1.14.11.8</ecNumber>
    </recommendedName>
    <alternativeName>
        <fullName evidence="12">Epsilon-trimethyllysine 2-oxoglutarate dioxygenase</fullName>
    </alternativeName>
    <alternativeName>
        <fullName evidence="11">TML hydroxylase</fullName>
    </alternativeName>
    <alternativeName>
        <fullName evidence="13">TML-alpha-ketoglutarate dioxygenase</fullName>
    </alternativeName>
</protein>
<evidence type="ECO:0000256" key="4">
    <source>
        <dbReference type="ARBA" id="ARBA00008654"/>
    </source>
</evidence>
<feature type="compositionally biased region" description="Polar residues" evidence="17">
    <location>
        <begin position="34"/>
        <end position="45"/>
    </location>
</feature>
<dbReference type="InterPro" id="IPR012776">
    <property type="entry name" value="Trimethyllysine_dOase"/>
</dbReference>
<dbReference type="Gene3D" id="3.60.130.10">
    <property type="entry name" value="Clavaminate synthase-like"/>
    <property type="match status" value="1"/>
</dbReference>
<accession>A0A7R7VFH0</accession>
<evidence type="ECO:0000256" key="11">
    <source>
        <dbReference type="ARBA" id="ARBA00030363"/>
    </source>
</evidence>
<feature type="region of interest" description="Disordered" evidence="17">
    <location>
        <begin position="1"/>
        <end position="24"/>
    </location>
</feature>
<dbReference type="Gene3D" id="3.30.2020.30">
    <property type="match status" value="1"/>
</dbReference>
<dbReference type="CDD" id="cd00250">
    <property type="entry name" value="CAS_like"/>
    <property type="match status" value="1"/>
</dbReference>
<dbReference type="GO" id="GO:0005506">
    <property type="term" value="F:iron ion binding"/>
    <property type="evidence" value="ECO:0007669"/>
    <property type="project" value="InterPro"/>
</dbReference>
<feature type="domain" description="Gamma-butyrobetaine hydroxylase-like N-terminal" evidence="19">
    <location>
        <begin position="127"/>
        <end position="186"/>
    </location>
</feature>
<comment type="pathway">
    <text evidence="3">Amine and polyamine biosynthesis; carnitine biosynthesis.</text>
</comment>
<dbReference type="GO" id="GO:0050353">
    <property type="term" value="F:trimethyllysine dioxygenase activity"/>
    <property type="evidence" value="ECO:0007669"/>
    <property type="project" value="UniProtKB-EC"/>
</dbReference>
<feature type="region of interest" description="Disordered" evidence="17">
    <location>
        <begin position="34"/>
        <end position="53"/>
    </location>
</feature>
<keyword evidence="6" id="KW-0479">Metal-binding</keyword>
<dbReference type="RefSeq" id="XP_043132206.1">
    <property type="nucleotide sequence ID" value="XM_043275616.1"/>
</dbReference>
<dbReference type="AlphaFoldDB" id="A0A7R7VFH0"/>
<evidence type="ECO:0000256" key="7">
    <source>
        <dbReference type="ARBA" id="ARBA00022873"/>
    </source>
</evidence>